<proteinExistence type="predicted"/>
<evidence type="ECO:0000313" key="3">
    <source>
        <dbReference type="Proteomes" id="UP000596276"/>
    </source>
</evidence>
<accession>A0A7U2MX54</accession>
<name>A0A7U2MX54_ASPFN</name>
<dbReference type="EMBL" id="CP044617">
    <property type="protein sequence ID" value="QRD91508.1"/>
    <property type="molecule type" value="Genomic_DNA"/>
</dbReference>
<dbReference type="InterPro" id="IPR010730">
    <property type="entry name" value="HET"/>
</dbReference>
<protein>
    <submittedName>
        <fullName evidence="2">Heterokaryon incompatibility protein-domain-containing protein</fullName>
    </submittedName>
</protein>
<sequence>MDRVSNIAGRFQRNLTELHTRYHGVSFQYLPLQGPSDIRLLSIQSGRPSDGISCSIRVVSLDENPEYTALSYTWRKQHSPLRGGALMAFETMRSIYQGNLFDMHIPEVETEERNPKTILCNGRRINVSLNLYDALLSLRQIQSKSWYWIDALCINQSDAEEKTLQIQKMDRIYQSAELVLVWLGDCSSKLARGLPSLETLAKKTQNELPPLPKFKGPGGELQAAATTAVDLSCRQWFKRIWVLQEYLLARKVNFLYGNNEVSLGALLTACIWVSHDPGAAMTPELPMKAELREALAHTNDIPNFLLARQAIGQGRRLTLREWLRACRRRYAKDPRDFVFGGLSLICPESLKIDYQRLQLGDYPCVETQAPILPPRAGIHSQKDNRFTAEHPTATFKGPTSSSLIPGGLWDFLRADYAASEVEVLINVAACLLSQKGQHTLDLLSIAARRPWDDFDADVRNWFWPRAHPILPSWVPALGSRGSLEHSNLASTAEASDHAGTTFAAGILGQPGPSPKISRDGRTLFLEAAPLDTVENILLDNTLMTDEYIDILIRFLETVGGMPRAHLPSGGTSFDAVAISLASSLFFSFPQSTKLNVTKGQNHEGISLSSVNEQHARFWLCEFIESEVRHWVTYLRMTREDYVLAHGVESSGAKWPEEASIERQKKLDSLISAYWQLNEKFDDLPWSRTADEGVAAATAATPSNEVTSNLWDLLETLQSAVDEKSFVWKRKLLISPEAQQYVTAFSLDLKRRSLFITQDGLIGMGPSWLRKGDRVMLVRDASVPYVFRHVDEELRHQLQTMEMREDLLRECSVERKYSLSRQLKRPTLERQISDLNLRISHLQSGTKDGWILIGESYIPGVMLGEVLERGGSEIFGRIAIV</sequence>
<reference evidence="3" key="1">
    <citation type="journal article" date="2021" name="G3 (Bethesda)">
        <title>Chromosome assembled and annotated genome sequence of Aspergillus flavus NRRL 3357.</title>
        <authorList>
            <person name="Skerker J.M."/>
            <person name="Pianalto K.M."/>
            <person name="Mondo S.J."/>
            <person name="Yang K."/>
            <person name="Arkin A.P."/>
            <person name="Keller N.P."/>
            <person name="Grigoriev I.V."/>
            <person name="Louise Glass N.L."/>
        </authorList>
    </citation>
    <scope>NUCLEOTIDE SEQUENCE [LARGE SCALE GENOMIC DNA]</scope>
    <source>
        <strain evidence="3">ATCC 200026 / FGSC A1120 / IAM 13836 / NRRL 3357 / JCM 12722 / SRRC 167</strain>
    </source>
</reference>
<dbReference type="AlphaFoldDB" id="A0A7U2MX54"/>
<feature type="domain" description="Heterokaryon incompatibility" evidence="1">
    <location>
        <begin position="67"/>
        <end position="245"/>
    </location>
</feature>
<evidence type="ECO:0000259" key="1">
    <source>
        <dbReference type="Pfam" id="PF06985"/>
    </source>
</evidence>
<dbReference type="Proteomes" id="UP000596276">
    <property type="component" value="Chromosome 7"/>
</dbReference>
<dbReference type="VEuPathDB" id="FungiDB:AFLA_007787"/>
<dbReference type="PANTHER" id="PTHR24148:SF64">
    <property type="entry name" value="HETEROKARYON INCOMPATIBILITY DOMAIN-CONTAINING PROTEIN"/>
    <property type="match status" value="1"/>
</dbReference>
<dbReference type="Pfam" id="PF26639">
    <property type="entry name" value="Het-6_barrel"/>
    <property type="match status" value="1"/>
</dbReference>
<dbReference type="InterPro" id="IPR052895">
    <property type="entry name" value="HetReg/Transcr_Mod"/>
</dbReference>
<dbReference type="VEuPathDB" id="FungiDB:F9C07_2280748"/>
<dbReference type="Pfam" id="PF06985">
    <property type="entry name" value="HET"/>
    <property type="match status" value="1"/>
</dbReference>
<dbReference type="PANTHER" id="PTHR24148">
    <property type="entry name" value="ANKYRIN REPEAT DOMAIN-CONTAINING PROTEIN 39 HOMOLOG-RELATED"/>
    <property type="match status" value="1"/>
</dbReference>
<evidence type="ECO:0000313" key="2">
    <source>
        <dbReference type="EMBL" id="QRD91508.1"/>
    </source>
</evidence>
<organism evidence="2 3">
    <name type="scientific">Aspergillus flavus (strain ATCC 200026 / FGSC A1120 / IAM 13836 / NRRL 3357 / JCM 12722 / SRRC 167)</name>
    <dbReference type="NCBI Taxonomy" id="332952"/>
    <lineage>
        <taxon>Eukaryota</taxon>
        <taxon>Fungi</taxon>
        <taxon>Dikarya</taxon>
        <taxon>Ascomycota</taxon>
        <taxon>Pezizomycotina</taxon>
        <taxon>Eurotiomycetes</taxon>
        <taxon>Eurotiomycetidae</taxon>
        <taxon>Eurotiales</taxon>
        <taxon>Aspergillaceae</taxon>
        <taxon>Aspergillus</taxon>
        <taxon>Aspergillus subgen. Circumdati</taxon>
    </lineage>
</organism>
<gene>
    <name evidence="2" type="ORF">F9C07_2280748</name>
</gene>
<keyword evidence="3" id="KW-1185">Reference proteome</keyword>